<dbReference type="AlphaFoldDB" id="A0A381RNR9"/>
<reference evidence="1" key="1">
    <citation type="submission" date="2018-05" db="EMBL/GenBank/DDBJ databases">
        <authorList>
            <person name="Lanie J.A."/>
            <person name="Ng W.-L."/>
            <person name="Kazmierczak K.M."/>
            <person name="Andrzejewski T.M."/>
            <person name="Davidsen T.M."/>
            <person name="Wayne K.J."/>
            <person name="Tettelin H."/>
            <person name="Glass J.I."/>
            <person name="Rusch D."/>
            <person name="Podicherti R."/>
            <person name="Tsui H.-C.T."/>
            <person name="Winkler M.E."/>
        </authorList>
    </citation>
    <scope>NUCLEOTIDE SEQUENCE</scope>
</reference>
<protein>
    <submittedName>
        <fullName evidence="1">Uncharacterized protein</fullName>
    </submittedName>
</protein>
<proteinExistence type="predicted"/>
<dbReference type="EMBL" id="UINC01001904">
    <property type="protein sequence ID" value="SUZ90563.1"/>
    <property type="molecule type" value="Genomic_DNA"/>
</dbReference>
<accession>A0A381RNR9</accession>
<sequence>MVLEKSIQFLNVVNLEIAFTSTNQIALSKKQ</sequence>
<name>A0A381RNR9_9ZZZZ</name>
<gene>
    <name evidence="1" type="ORF">METZ01_LOCUS43417</name>
</gene>
<evidence type="ECO:0000313" key="1">
    <source>
        <dbReference type="EMBL" id="SUZ90563.1"/>
    </source>
</evidence>
<organism evidence="1">
    <name type="scientific">marine metagenome</name>
    <dbReference type="NCBI Taxonomy" id="408172"/>
    <lineage>
        <taxon>unclassified sequences</taxon>
        <taxon>metagenomes</taxon>
        <taxon>ecological metagenomes</taxon>
    </lineage>
</organism>